<protein>
    <submittedName>
        <fullName evidence="1">29233_t:CDS:1</fullName>
    </submittedName>
</protein>
<dbReference type="Proteomes" id="UP000789920">
    <property type="component" value="Unassembled WGS sequence"/>
</dbReference>
<dbReference type="EMBL" id="CAJVQC010110873">
    <property type="protein sequence ID" value="CAG8835047.1"/>
    <property type="molecule type" value="Genomic_DNA"/>
</dbReference>
<evidence type="ECO:0000313" key="1">
    <source>
        <dbReference type="EMBL" id="CAG8835047.1"/>
    </source>
</evidence>
<evidence type="ECO:0000313" key="2">
    <source>
        <dbReference type="Proteomes" id="UP000789920"/>
    </source>
</evidence>
<organism evidence="1 2">
    <name type="scientific">Racocetra persica</name>
    <dbReference type="NCBI Taxonomy" id="160502"/>
    <lineage>
        <taxon>Eukaryota</taxon>
        <taxon>Fungi</taxon>
        <taxon>Fungi incertae sedis</taxon>
        <taxon>Mucoromycota</taxon>
        <taxon>Glomeromycotina</taxon>
        <taxon>Glomeromycetes</taxon>
        <taxon>Diversisporales</taxon>
        <taxon>Gigasporaceae</taxon>
        <taxon>Racocetra</taxon>
    </lineage>
</organism>
<feature type="non-terminal residue" evidence="1">
    <location>
        <position position="42"/>
    </location>
</feature>
<reference evidence="1" key="1">
    <citation type="submission" date="2021-06" db="EMBL/GenBank/DDBJ databases">
        <authorList>
            <person name="Kallberg Y."/>
            <person name="Tangrot J."/>
            <person name="Rosling A."/>
        </authorList>
    </citation>
    <scope>NUCLEOTIDE SEQUENCE</scope>
    <source>
        <strain evidence="1">MA461A</strain>
    </source>
</reference>
<proteinExistence type="predicted"/>
<accession>A0ACA9SC50</accession>
<gene>
    <name evidence="1" type="ORF">RPERSI_LOCUS29408</name>
</gene>
<keyword evidence="2" id="KW-1185">Reference proteome</keyword>
<name>A0ACA9SC50_9GLOM</name>
<sequence length="42" mass="4722">CSNDFASHNVSSIYAKTEVDAAIDWYLVGLSCVSYRTKKEYS</sequence>
<comment type="caution">
    <text evidence="1">The sequence shown here is derived from an EMBL/GenBank/DDBJ whole genome shotgun (WGS) entry which is preliminary data.</text>
</comment>
<feature type="non-terminal residue" evidence="1">
    <location>
        <position position="1"/>
    </location>
</feature>